<evidence type="ECO:0000259" key="2">
    <source>
        <dbReference type="Pfam" id="PF21027"/>
    </source>
</evidence>
<comment type="caution">
    <text evidence="3">The sequence shown here is derived from an EMBL/GenBank/DDBJ whole genome shotgun (WGS) entry which is preliminary data.</text>
</comment>
<accession>A0ABP9MAE4</accession>
<protein>
    <submittedName>
        <fullName evidence="3">DUF1593 domain-containing protein</fullName>
    </submittedName>
</protein>
<dbReference type="Gene3D" id="2.60.40.10">
    <property type="entry name" value="Immunoglobulins"/>
    <property type="match status" value="1"/>
</dbReference>
<name>A0ABP9MAE4_9MICO</name>
<reference evidence="4" key="1">
    <citation type="journal article" date="2019" name="Int. J. Syst. Evol. Microbiol.">
        <title>The Global Catalogue of Microorganisms (GCM) 10K type strain sequencing project: providing services to taxonomists for standard genome sequencing and annotation.</title>
        <authorList>
            <consortium name="The Broad Institute Genomics Platform"/>
            <consortium name="The Broad Institute Genome Sequencing Center for Infectious Disease"/>
            <person name="Wu L."/>
            <person name="Ma J."/>
        </authorList>
    </citation>
    <scope>NUCLEOTIDE SEQUENCE [LARGE SCALE GENOMIC DNA]</scope>
    <source>
        <strain evidence="4">JCM 18959</strain>
    </source>
</reference>
<dbReference type="EMBL" id="BAABKZ010000002">
    <property type="protein sequence ID" value="GAA5092193.1"/>
    <property type="molecule type" value="Genomic_DNA"/>
</dbReference>
<dbReference type="InterPro" id="IPR036452">
    <property type="entry name" value="Ribo_hydro-like"/>
</dbReference>
<evidence type="ECO:0000259" key="1">
    <source>
        <dbReference type="Pfam" id="PF07632"/>
    </source>
</evidence>
<dbReference type="RefSeq" id="WP_241741915.1">
    <property type="nucleotide sequence ID" value="NZ_BAABKZ010000002.1"/>
</dbReference>
<dbReference type="SUPFAM" id="SSF53590">
    <property type="entry name" value="Nucleoside hydrolase"/>
    <property type="match status" value="1"/>
</dbReference>
<feature type="domain" description="Cellulose-binding Sde182 nucleoside hydrolase-like" evidence="1">
    <location>
        <begin position="7"/>
        <end position="316"/>
    </location>
</feature>
<dbReference type="Gene3D" id="3.90.245.10">
    <property type="entry name" value="Ribonucleoside hydrolase-like"/>
    <property type="match status" value="1"/>
</dbReference>
<keyword evidence="4" id="KW-1185">Reference proteome</keyword>
<gene>
    <name evidence="3" type="ORF">GCM10025760_20490</name>
</gene>
<sequence>MTNPTARIIVTTDPELDDLNSMLRLLLYSNEIDIAALVYTASIFHHRGDPARGVSAHRWPAAGERLHIDEAVDAYAAAYDNLVRHDPRYPSPDALRAIIATGNIDEAGDTRHPTPGSDLVKEVLLAEAPGKVFAQAWGGTNTIARALMSIEAEYRGTDQWDEIYDLIVGRTVITSFGEQDDTFAHYIRPAWPELEFRDVATAAWGYFAWDVVPDEALQYLSAEWTRDNVSTVGPIGRGYRVWGDGKQMAEGIDREDYFGVPDASVESLVAEGYQLWAPLRPKGAWISEGDTSNFAMHIDNGLRNAEHAMFGGWGGRQEPDKNDPHRWTSAGQRPWAPGAEIVDAGEVGQWFGAYQRDFAARLQWSVTSEFTEANHAPRIVAPQLDLAVSPGQRVVLPFLIIDPDGDTVTVTASQLRGPACTVEVSPTEAVISIPTDAPAHTDIHVIVQAVDNGSPALTGYARFVLTLA</sequence>
<dbReference type="InterPro" id="IPR013783">
    <property type="entry name" value="Ig-like_fold"/>
</dbReference>
<organism evidence="3 4">
    <name type="scientific">Microbacterium yannicii</name>
    <dbReference type="NCBI Taxonomy" id="671622"/>
    <lineage>
        <taxon>Bacteria</taxon>
        <taxon>Bacillati</taxon>
        <taxon>Actinomycetota</taxon>
        <taxon>Actinomycetes</taxon>
        <taxon>Micrococcales</taxon>
        <taxon>Microbacteriaceae</taxon>
        <taxon>Microbacterium</taxon>
    </lineage>
</organism>
<evidence type="ECO:0000313" key="3">
    <source>
        <dbReference type="EMBL" id="GAA5092193.1"/>
    </source>
</evidence>
<dbReference type="InterPro" id="IPR048527">
    <property type="entry name" value="Sde182_C"/>
</dbReference>
<dbReference type="Pfam" id="PF07632">
    <property type="entry name" value="Sde182_NH-like"/>
    <property type="match status" value="1"/>
</dbReference>
<feature type="domain" description="Cellulose-binding Sde182 C-terminal" evidence="2">
    <location>
        <begin position="402"/>
        <end position="466"/>
    </location>
</feature>
<evidence type="ECO:0000313" key="4">
    <source>
        <dbReference type="Proteomes" id="UP001501407"/>
    </source>
</evidence>
<dbReference type="Pfam" id="PF21027">
    <property type="entry name" value="Sde0182_C"/>
    <property type="match status" value="1"/>
</dbReference>
<dbReference type="InterPro" id="IPR011483">
    <property type="entry name" value="Sde182_NH-like"/>
</dbReference>
<proteinExistence type="predicted"/>
<dbReference type="Proteomes" id="UP001501407">
    <property type="component" value="Unassembled WGS sequence"/>
</dbReference>